<dbReference type="PANTHER" id="PTHR22901">
    <property type="entry name" value="SIALATE O-ACETYLESTERASE"/>
    <property type="match status" value="1"/>
</dbReference>
<dbReference type="InterPro" id="IPR005181">
    <property type="entry name" value="SASA"/>
</dbReference>
<dbReference type="PANTHER" id="PTHR22901:SF0">
    <property type="entry name" value="SIALATE O-ACETYLESTERASE"/>
    <property type="match status" value="1"/>
</dbReference>
<dbReference type="AlphaFoldDB" id="A0A7D4UG64"/>
<dbReference type="Gene3D" id="3.40.50.1110">
    <property type="entry name" value="SGNH hydrolase"/>
    <property type="match status" value="1"/>
</dbReference>
<sequence>MKLKTLMVLACGMAFSPALRAQVTLGSLFTDDMVLQQQTQAPIWGWDDAGKGVSITTSWNNKTYKTTAASTGKWLVKVATPAYGGPYTITINDGKTTKLNNVMIGEVWLCAGQSNMEMPVKGFKGAPIVGSLQAILKSANSNIHLYTVPHSSITVAQDNSKPSVWKVADPESVGNFSATGYFFGRLLNDMLHVPIGLISDNYGGSTAEAWMDAEGLKDFPEIRIPGRTDTIKVVTRTPTTLFNGMIYPVIGYGIKGCIWYQGESNYERPDQYEKLFPAMVKRWRDLWGQGDFPFYYAQIAPYDYAQLPPYNVGGKYNSAYLRDAQRKALKYIPNSGMAVLMDVGEQPTIHPMYKEEPGTRLAYQALALTYGIKGFGYGSPIYQDMTVNGSVATIRFTGAENGLTSYNKPLQYFEIAGKDKQFRPATAIISGSTVWVSSMLVKEPVAVRYAFRDFVVGDLFGTNGLPASSFRTDDW</sequence>
<feature type="domain" description="Sialate O-acetylesterase" evidence="3">
    <location>
        <begin position="106"/>
        <end position="308"/>
    </location>
</feature>
<dbReference type="KEGG" id="mmab:HQ865_16935"/>
<dbReference type="InterPro" id="IPR036514">
    <property type="entry name" value="SGNH_hydro_sf"/>
</dbReference>
<reference evidence="4 5" key="1">
    <citation type="submission" date="2020-05" db="EMBL/GenBank/DDBJ databases">
        <title>Mucilaginibacter mali sp. nov.</title>
        <authorList>
            <person name="Kim H.S."/>
            <person name="Lee K.C."/>
            <person name="Suh M.K."/>
            <person name="Kim J.-S."/>
            <person name="Han K.-I."/>
            <person name="Eom M.K."/>
            <person name="Shin Y.K."/>
            <person name="Lee J.-S."/>
        </authorList>
    </citation>
    <scope>NUCLEOTIDE SEQUENCE [LARGE SCALE GENOMIC DNA]</scope>
    <source>
        <strain evidence="4 5">G2-14</strain>
    </source>
</reference>
<proteinExistence type="predicted"/>
<keyword evidence="5" id="KW-1185">Reference proteome</keyword>
<dbReference type="Proteomes" id="UP000505355">
    <property type="component" value="Chromosome"/>
</dbReference>
<accession>A0A7D4UG64</accession>
<evidence type="ECO:0000256" key="1">
    <source>
        <dbReference type="ARBA" id="ARBA00022801"/>
    </source>
</evidence>
<organism evidence="4 5">
    <name type="scientific">Mucilaginibacter mali</name>
    <dbReference type="NCBI Taxonomy" id="2740462"/>
    <lineage>
        <taxon>Bacteria</taxon>
        <taxon>Pseudomonadati</taxon>
        <taxon>Bacteroidota</taxon>
        <taxon>Sphingobacteriia</taxon>
        <taxon>Sphingobacteriales</taxon>
        <taxon>Sphingobacteriaceae</taxon>
        <taxon>Mucilaginibacter</taxon>
    </lineage>
</organism>
<dbReference type="SUPFAM" id="SSF52266">
    <property type="entry name" value="SGNH hydrolase"/>
    <property type="match status" value="1"/>
</dbReference>
<evidence type="ECO:0000256" key="2">
    <source>
        <dbReference type="SAM" id="SignalP"/>
    </source>
</evidence>
<gene>
    <name evidence="4" type="ORF">HQ865_16935</name>
</gene>
<dbReference type="EMBL" id="CP054139">
    <property type="protein sequence ID" value="QKJ31376.1"/>
    <property type="molecule type" value="Genomic_DNA"/>
</dbReference>
<keyword evidence="2" id="KW-0732">Signal</keyword>
<evidence type="ECO:0000259" key="3">
    <source>
        <dbReference type="Pfam" id="PF03629"/>
    </source>
</evidence>
<dbReference type="InterPro" id="IPR039329">
    <property type="entry name" value="SIAE"/>
</dbReference>
<dbReference type="Pfam" id="PF03629">
    <property type="entry name" value="SASA"/>
    <property type="match status" value="1"/>
</dbReference>
<protein>
    <submittedName>
        <fullName evidence="4">Sialate O-acetylesterase</fullName>
    </submittedName>
</protein>
<feature type="signal peptide" evidence="2">
    <location>
        <begin position="1"/>
        <end position="21"/>
    </location>
</feature>
<dbReference type="RefSeq" id="WP_173416036.1">
    <property type="nucleotide sequence ID" value="NZ_CP054139.1"/>
</dbReference>
<keyword evidence="1" id="KW-0378">Hydrolase</keyword>
<name>A0A7D4UG64_9SPHI</name>
<feature type="chain" id="PRO_5028943113" evidence="2">
    <location>
        <begin position="22"/>
        <end position="475"/>
    </location>
</feature>
<evidence type="ECO:0000313" key="5">
    <source>
        <dbReference type="Proteomes" id="UP000505355"/>
    </source>
</evidence>
<dbReference type="GO" id="GO:0005975">
    <property type="term" value="P:carbohydrate metabolic process"/>
    <property type="evidence" value="ECO:0007669"/>
    <property type="project" value="TreeGrafter"/>
</dbReference>
<dbReference type="GO" id="GO:0001681">
    <property type="term" value="F:sialate O-acetylesterase activity"/>
    <property type="evidence" value="ECO:0007669"/>
    <property type="project" value="InterPro"/>
</dbReference>
<evidence type="ECO:0000313" key="4">
    <source>
        <dbReference type="EMBL" id="QKJ31376.1"/>
    </source>
</evidence>